<feature type="signal peptide" evidence="1">
    <location>
        <begin position="1"/>
        <end position="21"/>
    </location>
</feature>
<dbReference type="EMBL" id="JAKEKT020000013">
    <property type="protein sequence ID" value="KAL1647108.1"/>
    <property type="molecule type" value="Genomic_DNA"/>
</dbReference>
<evidence type="ECO:0000259" key="2">
    <source>
        <dbReference type="Pfam" id="PF18224"/>
    </source>
</evidence>
<proteinExistence type="predicted"/>
<feature type="chain" id="PRO_5047247586" description="ToxB-like N-terminal ascomycota domain-containing protein" evidence="1">
    <location>
        <begin position="22"/>
        <end position="82"/>
    </location>
</feature>
<dbReference type="Pfam" id="PF18224">
    <property type="entry name" value="ToxB_N"/>
    <property type="match status" value="1"/>
</dbReference>
<accession>A0ABR3TYS1</accession>
<evidence type="ECO:0000256" key="1">
    <source>
        <dbReference type="SAM" id="SignalP"/>
    </source>
</evidence>
<evidence type="ECO:0000313" key="3">
    <source>
        <dbReference type="EMBL" id="KAL1647108.1"/>
    </source>
</evidence>
<dbReference type="InterPro" id="IPR041450">
    <property type="entry name" value="ToxB-like_N_ascomy"/>
</dbReference>
<gene>
    <name evidence="3" type="ORF">SLS58_002879</name>
</gene>
<comment type="caution">
    <text evidence="3">The sequence shown here is derived from an EMBL/GenBank/DDBJ whole genome shotgun (WGS) entry which is preliminary data.</text>
</comment>
<sequence>MARFITVILAAVASMASIVSAGCSVDILNFNQAAVGNACIPQGGEGNIWVASTRKRYYITASQSLKNQVLPADWSLQFKGRC</sequence>
<evidence type="ECO:0000313" key="4">
    <source>
        <dbReference type="Proteomes" id="UP001521184"/>
    </source>
</evidence>
<keyword evidence="4" id="KW-1185">Reference proteome</keyword>
<organism evidence="3 4">
    <name type="scientific">Diplodia intermedia</name>
    <dbReference type="NCBI Taxonomy" id="856260"/>
    <lineage>
        <taxon>Eukaryota</taxon>
        <taxon>Fungi</taxon>
        <taxon>Dikarya</taxon>
        <taxon>Ascomycota</taxon>
        <taxon>Pezizomycotina</taxon>
        <taxon>Dothideomycetes</taxon>
        <taxon>Dothideomycetes incertae sedis</taxon>
        <taxon>Botryosphaeriales</taxon>
        <taxon>Botryosphaeriaceae</taxon>
        <taxon>Diplodia</taxon>
    </lineage>
</organism>
<dbReference type="Gene3D" id="2.10.70.110">
    <property type="match status" value="1"/>
</dbReference>
<reference evidence="3 4" key="1">
    <citation type="journal article" date="2023" name="Plant Dis.">
        <title>First Report of Diplodia intermedia Causing Canker and Dieback Diseases on Apple Trees in Canada.</title>
        <authorList>
            <person name="Ellouze W."/>
            <person name="Ilyukhin E."/>
            <person name="Sulman M."/>
            <person name="Ali S."/>
        </authorList>
    </citation>
    <scope>NUCLEOTIDE SEQUENCE [LARGE SCALE GENOMIC DNA]</scope>
    <source>
        <strain evidence="3 4">M45-28</strain>
    </source>
</reference>
<feature type="domain" description="ToxB-like N-terminal ascomycota" evidence="2">
    <location>
        <begin position="23"/>
        <end position="76"/>
    </location>
</feature>
<name>A0ABR3TYS1_9PEZI</name>
<dbReference type="PROSITE" id="PS51257">
    <property type="entry name" value="PROKAR_LIPOPROTEIN"/>
    <property type="match status" value="1"/>
</dbReference>
<protein>
    <recommendedName>
        <fullName evidence="2">ToxB-like N-terminal ascomycota domain-containing protein</fullName>
    </recommendedName>
</protein>
<dbReference type="Proteomes" id="UP001521184">
    <property type="component" value="Unassembled WGS sequence"/>
</dbReference>
<keyword evidence="1" id="KW-0732">Signal</keyword>